<comment type="subcellular location">
    <subcellularLocation>
        <location evidence="1">Cell membrane</location>
        <topology evidence="1">Multi-pass membrane protein</topology>
    </subcellularLocation>
</comment>
<evidence type="ECO:0000313" key="13">
    <source>
        <dbReference type="EMBL" id="MCL7048006.1"/>
    </source>
</evidence>
<keyword evidence="8 11" id="KW-1133">Transmembrane helix</keyword>
<feature type="transmembrane region" description="Helical" evidence="11">
    <location>
        <begin position="71"/>
        <end position="93"/>
    </location>
</feature>
<accession>A0AA41VUZ6</accession>
<sequence length="254" mass="28590">MKFKGFLTTSLGYVGNILFLCSFAAPIPKFREIVKKKTVKDFSLNPCLASVLSCGKMVLYGLPFFPYNINFMAVSVVGLVLQFMYIMVYLLYANKEERRYVLDMLAIETAIYSVLVGSLTFCLRQATNMEKRSVVGLHSFISGTGMQITMPLDSMMTNIKKKSVEYLSVYLLLANFVNSGIWFAFLGFDHFIVVTSGLASVLALIQLILHATYYNSTLARNVDGNHADGSTLQIDSEDQKQQQKARSRRRRVDT</sequence>
<comment type="caution">
    <text evidence="11">Lacks conserved residue(s) required for the propagation of feature annotation.</text>
</comment>
<dbReference type="InterPro" id="IPR047664">
    <property type="entry name" value="SWEET"/>
</dbReference>
<evidence type="ECO:0000256" key="11">
    <source>
        <dbReference type="RuleBase" id="RU910715"/>
    </source>
</evidence>
<comment type="function">
    <text evidence="11">Mediates both low-affinity uptake and efflux of sugar across the membrane.</text>
</comment>
<proteinExistence type="inferred from homology"/>
<evidence type="ECO:0000256" key="12">
    <source>
        <dbReference type="SAM" id="MobiDB-lite"/>
    </source>
</evidence>
<feature type="transmembrane region" description="Helical" evidence="11">
    <location>
        <begin position="6"/>
        <end position="27"/>
    </location>
</feature>
<evidence type="ECO:0000256" key="1">
    <source>
        <dbReference type="ARBA" id="ARBA00004651"/>
    </source>
</evidence>
<dbReference type="Pfam" id="PF03083">
    <property type="entry name" value="MtN3_slv"/>
    <property type="match status" value="2"/>
</dbReference>
<keyword evidence="5 11" id="KW-0762">Sugar transport</keyword>
<dbReference type="GO" id="GO:0005886">
    <property type="term" value="C:plasma membrane"/>
    <property type="evidence" value="ECO:0007669"/>
    <property type="project" value="UniProtKB-SubCell"/>
</dbReference>
<evidence type="ECO:0000256" key="8">
    <source>
        <dbReference type="ARBA" id="ARBA00022989"/>
    </source>
</evidence>
<evidence type="ECO:0000256" key="10">
    <source>
        <dbReference type="ARBA" id="ARBA00037238"/>
    </source>
</evidence>
<feature type="transmembrane region" description="Helical" evidence="11">
    <location>
        <begin position="191"/>
        <end position="211"/>
    </location>
</feature>
<name>A0AA41VUZ6_PAPNU</name>
<keyword evidence="7" id="KW-0677">Repeat</keyword>
<reference evidence="13" key="1">
    <citation type="submission" date="2022-03" db="EMBL/GenBank/DDBJ databases">
        <title>A functionally conserved STORR gene fusion in Papaver species that diverged 16.8 million years ago.</title>
        <authorList>
            <person name="Catania T."/>
        </authorList>
    </citation>
    <scope>NUCLEOTIDE SEQUENCE</scope>
    <source>
        <strain evidence="13">S-191538</strain>
    </source>
</reference>
<dbReference type="Gene3D" id="1.20.1280.290">
    <property type="match status" value="2"/>
</dbReference>
<dbReference type="PANTHER" id="PTHR10791:SF30">
    <property type="entry name" value="SUGAR TRANSPORTER SWEET1"/>
    <property type="match status" value="1"/>
</dbReference>
<keyword evidence="3 11" id="KW-0813">Transport</keyword>
<dbReference type="GO" id="GO:0051119">
    <property type="term" value="F:sugar transmembrane transporter activity"/>
    <property type="evidence" value="ECO:0007669"/>
    <property type="project" value="InterPro"/>
</dbReference>
<feature type="region of interest" description="Disordered" evidence="12">
    <location>
        <begin position="229"/>
        <end position="254"/>
    </location>
</feature>
<evidence type="ECO:0000256" key="7">
    <source>
        <dbReference type="ARBA" id="ARBA00022737"/>
    </source>
</evidence>
<dbReference type="PANTHER" id="PTHR10791">
    <property type="entry name" value="RAG1-ACTIVATING PROTEIN 1"/>
    <property type="match status" value="1"/>
</dbReference>
<gene>
    <name evidence="13" type="ORF">MKW94_000270</name>
</gene>
<keyword evidence="14" id="KW-1185">Reference proteome</keyword>
<comment type="caution">
    <text evidence="13">The sequence shown here is derived from an EMBL/GenBank/DDBJ whole genome shotgun (WGS) entry which is preliminary data.</text>
</comment>
<comment type="function">
    <text evidence="10">Mediates both low-affinity uptake and efflux of sugar across the plasma membrane.</text>
</comment>
<protein>
    <recommendedName>
        <fullName evidence="11">Bidirectional sugar transporter SWEET</fullName>
    </recommendedName>
</protein>
<dbReference type="AlphaFoldDB" id="A0AA41VUZ6"/>
<feature type="transmembrane region" description="Helical" evidence="11">
    <location>
        <begin position="47"/>
        <end position="65"/>
    </location>
</feature>
<dbReference type="EMBL" id="JAJJMA010299827">
    <property type="protein sequence ID" value="MCL7048006.1"/>
    <property type="molecule type" value="Genomic_DNA"/>
</dbReference>
<evidence type="ECO:0000256" key="4">
    <source>
        <dbReference type="ARBA" id="ARBA00022475"/>
    </source>
</evidence>
<comment type="similarity">
    <text evidence="2 11">Belongs to the SWEET sugar transporter family.</text>
</comment>
<evidence type="ECO:0000256" key="6">
    <source>
        <dbReference type="ARBA" id="ARBA00022692"/>
    </source>
</evidence>
<keyword evidence="4" id="KW-1003">Cell membrane</keyword>
<feature type="transmembrane region" description="Helical" evidence="11">
    <location>
        <begin position="164"/>
        <end position="185"/>
    </location>
</feature>
<dbReference type="Proteomes" id="UP001177140">
    <property type="component" value="Unassembled WGS sequence"/>
</dbReference>
<keyword evidence="9 11" id="KW-0472">Membrane</keyword>
<evidence type="ECO:0000313" key="14">
    <source>
        <dbReference type="Proteomes" id="UP001177140"/>
    </source>
</evidence>
<evidence type="ECO:0000256" key="2">
    <source>
        <dbReference type="ARBA" id="ARBA00007809"/>
    </source>
</evidence>
<feature type="transmembrane region" description="Helical" evidence="11">
    <location>
        <begin position="100"/>
        <end position="121"/>
    </location>
</feature>
<organism evidence="13 14">
    <name type="scientific">Papaver nudicaule</name>
    <name type="common">Iceland poppy</name>
    <dbReference type="NCBI Taxonomy" id="74823"/>
    <lineage>
        <taxon>Eukaryota</taxon>
        <taxon>Viridiplantae</taxon>
        <taxon>Streptophyta</taxon>
        <taxon>Embryophyta</taxon>
        <taxon>Tracheophyta</taxon>
        <taxon>Spermatophyta</taxon>
        <taxon>Magnoliopsida</taxon>
        <taxon>Ranunculales</taxon>
        <taxon>Papaveraceae</taxon>
        <taxon>Papaveroideae</taxon>
        <taxon>Papaver</taxon>
    </lineage>
</organism>
<dbReference type="InterPro" id="IPR004316">
    <property type="entry name" value="SWEET_rpt"/>
</dbReference>
<evidence type="ECO:0000256" key="3">
    <source>
        <dbReference type="ARBA" id="ARBA00022448"/>
    </source>
</evidence>
<evidence type="ECO:0000256" key="5">
    <source>
        <dbReference type="ARBA" id="ARBA00022597"/>
    </source>
</evidence>
<evidence type="ECO:0000256" key="9">
    <source>
        <dbReference type="ARBA" id="ARBA00023136"/>
    </source>
</evidence>
<keyword evidence="6 11" id="KW-0812">Transmembrane</keyword>
<feature type="compositionally biased region" description="Basic residues" evidence="12">
    <location>
        <begin position="243"/>
        <end position="254"/>
    </location>
</feature>